<dbReference type="STRING" id="497964.CfE428DRAFT_4213"/>
<dbReference type="RefSeq" id="WP_006981537.1">
    <property type="nucleotide sequence ID" value="NZ_ABVL01000013.1"/>
</dbReference>
<dbReference type="EMBL" id="ABVL01000013">
    <property type="protein sequence ID" value="EDY18429.1"/>
    <property type="molecule type" value="Genomic_DNA"/>
</dbReference>
<reference evidence="1 2" key="1">
    <citation type="journal article" date="2011" name="J. Bacteriol.">
        <title>Genome sequence of Chthoniobacter flavus Ellin428, an aerobic heterotrophic soil bacterium.</title>
        <authorList>
            <person name="Kant R."/>
            <person name="van Passel M.W."/>
            <person name="Palva A."/>
            <person name="Lucas S."/>
            <person name="Lapidus A."/>
            <person name="Glavina Del Rio T."/>
            <person name="Dalin E."/>
            <person name="Tice H."/>
            <person name="Bruce D."/>
            <person name="Goodwin L."/>
            <person name="Pitluck S."/>
            <person name="Larimer F.W."/>
            <person name="Land M.L."/>
            <person name="Hauser L."/>
            <person name="Sangwan P."/>
            <person name="de Vos W.M."/>
            <person name="Janssen P.H."/>
            <person name="Smidt H."/>
        </authorList>
    </citation>
    <scope>NUCLEOTIDE SEQUENCE [LARGE SCALE GENOMIC DNA]</scope>
    <source>
        <strain evidence="1 2">Ellin428</strain>
    </source>
</reference>
<protein>
    <submittedName>
        <fullName evidence="1">Uncharacterized protein</fullName>
    </submittedName>
</protein>
<accession>B4D5M4</accession>
<gene>
    <name evidence="1" type="ORF">CfE428DRAFT_4213</name>
</gene>
<keyword evidence="2" id="KW-1185">Reference proteome</keyword>
<evidence type="ECO:0000313" key="1">
    <source>
        <dbReference type="EMBL" id="EDY18429.1"/>
    </source>
</evidence>
<organism evidence="1 2">
    <name type="scientific">Chthoniobacter flavus Ellin428</name>
    <dbReference type="NCBI Taxonomy" id="497964"/>
    <lineage>
        <taxon>Bacteria</taxon>
        <taxon>Pseudomonadati</taxon>
        <taxon>Verrucomicrobiota</taxon>
        <taxon>Spartobacteria</taxon>
        <taxon>Chthoniobacterales</taxon>
        <taxon>Chthoniobacteraceae</taxon>
        <taxon>Chthoniobacter</taxon>
    </lineage>
</organism>
<dbReference type="InParanoid" id="B4D5M4"/>
<sequence length="80" mass="8743">MAAIIEIMGHTVSFDGIHWASENPAAAELCELRAKDFVARYYPDIVSGLATAVAKSLNGRVIHLDPKPQREGPPPEHMAY</sequence>
<evidence type="ECO:0000313" key="2">
    <source>
        <dbReference type="Proteomes" id="UP000005824"/>
    </source>
</evidence>
<dbReference type="Proteomes" id="UP000005824">
    <property type="component" value="Unassembled WGS sequence"/>
</dbReference>
<name>B4D5M4_9BACT</name>
<comment type="caution">
    <text evidence="1">The sequence shown here is derived from an EMBL/GenBank/DDBJ whole genome shotgun (WGS) entry which is preliminary data.</text>
</comment>
<dbReference type="AlphaFoldDB" id="B4D5M4"/>
<proteinExistence type="predicted"/>